<reference evidence="1" key="1">
    <citation type="journal article" date="2021" name="New Phytol.">
        <title>Evolutionary innovations through gain and loss of genes in the ectomycorrhizal Boletales.</title>
        <authorList>
            <person name="Wu G."/>
            <person name="Miyauchi S."/>
            <person name="Morin E."/>
            <person name="Kuo A."/>
            <person name="Drula E."/>
            <person name="Varga T."/>
            <person name="Kohler A."/>
            <person name="Feng B."/>
            <person name="Cao Y."/>
            <person name="Lipzen A."/>
            <person name="Daum C."/>
            <person name="Hundley H."/>
            <person name="Pangilinan J."/>
            <person name="Johnson J."/>
            <person name="Barry K."/>
            <person name="LaButti K."/>
            <person name="Ng V."/>
            <person name="Ahrendt S."/>
            <person name="Min B."/>
            <person name="Choi I.G."/>
            <person name="Park H."/>
            <person name="Plett J.M."/>
            <person name="Magnuson J."/>
            <person name="Spatafora J.W."/>
            <person name="Nagy L.G."/>
            <person name="Henrissat B."/>
            <person name="Grigoriev I.V."/>
            <person name="Yang Z.L."/>
            <person name="Xu J."/>
            <person name="Martin F.M."/>
        </authorList>
    </citation>
    <scope>NUCLEOTIDE SEQUENCE</scope>
    <source>
        <strain evidence="1">KUC20120723A-06</strain>
    </source>
</reference>
<keyword evidence="2" id="KW-1185">Reference proteome</keyword>
<proteinExistence type="predicted"/>
<evidence type="ECO:0000313" key="2">
    <source>
        <dbReference type="Proteomes" id="UP000790709"/>
    </source>
</evidence>
<accession>A0ACB8BIK9</accession>
<protein>
    <submittedName>
        <fullName evidence="1">Uncharacterized protein</fullName>
    </submittedName>
</protein>
<comment type="caution">
    <text evidence="1">The sequence shown here is derived from an EMBL/GenBank/DDBJ whole genome shotgun (WGS) entry which is preliminary data.</text>
</comment>
<sequence length="104" mass="11995">MRFWNRLRGSGAPSVESRLRDQKQPTPGVVDVAGGRDKVRLIMSPDTERYGVPPPEPVELPPIASRPPSFFEIEEDPLEGWSWSRELRELICCYWCFPRNTRPV</sequence>
<evidence type="ECO:0000313" key="1">
    <source>
        <dbReference type="EMBL" id="KAH7924643.1"/>
    </source>
</evidence>
<dbReference type="Proteomes" id="UP000790709">
    <property type="component" value="Unassembled WGS sequence"/>
</dbReference>
<organism evidence="1 2">
    <name type="scientific">Leucogyrophana mollusca</name>
    <dbReference type="NCBI Taxonomy" id="85980"/>
    <lineage>
        <taxon>Eukaryota</taxon>
        <taxon>Fungi</taxon>
        <taxon>Dikarya</taxon>
        <taxon>Basidiomycota</taxon>
        <taxon>Agaricomycotina</taxon>
        <taxon>Agaricomycetes</taxon>
        <taxon>Agaricomycetidae</taxon>
        <taxon>Boletales</taxon>
        <taxon>Boletales incertae sedis</taxon>
        <taxon>Leucogyrophana</taxon>
    </lineage>
</organism>
<name>A0ACB8BIK9_9AGAM</name>
<gene>
    <name evidence="1" type="ORF">BV22DRAFT_493187</name>
</gene>
<dbReference type="EMBL" id="MU266419">
    <property type="protein sequence ID" value="KAH7924643.1"/>
    <property type="molecule type" value="Genomic_DNA"/>
</dbReference>